<accession>A0A6B2EL20</accession>
<dbReference type="InterPro" id="IPR036034">
    <property type="entry name" value="PDZ_sf"/>
</dbReference>
<dbReference type="PANTHER" id="PTHR45615:SF36">
    <property type="entry name" value="MYOSIN HEAVY CHAIN-LIKE, ISOFORM B-RELATED"/>
    <property type="match status" value="1"/>
</dbReference>
<dbReference type="InterPro" id="IPR000048">
    <property type="entry name" value="IQ_motif_EF-hand-BS"/>
</dbReference>
<evidence type="ECO:0000313" key="11">
    <source>
        <dbReference type="EMBL" id="NBJ63103.1"/>
    </source>
</evidence>
<dbReference type="GO" id="GO:0051015">
    <property type="term" value="F:actin filament binding"/>
    <property type="evidence" value="ECO:0007669"/>
    <property type="project" value="TreeGrafter"/>
</dbReference>
<evidence type="ECO:0000256" key="3">
    <source>
        <dbReference type="ARBA" id="ARBA00023054"/>
    </source>
</evidence>
<evidence type="ECO:0000256" key="4">
    <source>
        <dbReference type="ARBA" id="ARBA00023123"/>
    </source>
</evidence>
<organism evidence="11">
    <name type="scientific">Phlebotomus kandelakii</name>
    <dbReference type="NCBI Taxonomy" id="1109342"/>
    <lineage>
        <taxon>Eukaryota</taxon>
        <taxon>Metazoa</taxon>
        <taxon>Ecdysozoa</taxon>
        <taxon>Arthropoda</taxon>
        <taxon>Hexapoda</taxon>
        <taxon>Insecta</taxon>
        <taxon>Pterygota</taxon>
        <taxon>Neoptera</taxon>
        <taxon>Endopterygota</taxon>
        <taxon>Diptera</taxon>
        <taxon>Nematocera</taxon>
        <taxon>Psychodoidea</taxon>
        <taxon>Psychodidae</taxon>
        <taxon>Phlebotomus</taxon>
        <taxon>Larroussius</taxon>
    </lineage>
</organism>
<evidence type="ECO:0000256" key="6">
    <source>
        <dbReference type="PROSITE-ProRule" id="PRU00782"/>
    </source>
</evidence>
<feature type="compositionally biased region" description="Basic and acidic residues" evidence="8">
    <location>
        <begin position="1"/>
        <end position="16"/>
    </location>
</feature>
<proteinExistence type="inferred from homology"/>
<dbReference type="GO" id="GO:0031032">
    <property type="term" value="P:actomyosin structure organization"/>
    <property type="evidence" value="ECO:0007669"/>
    <property type="project" value="TreeGrafter"/>
</dbReference>
<feature type="domain" description="PDZ" evidence="9">
    <location>
        <begin position="285"/>
        <end position="375"/>
    </location>
</feature>
<dbReference type="Pfam" id="PF00612">
    <property type="entry name" value="IQ"/>
    <property type="match status" value="1"/>
</dbReference>
<feature type="compositionally biased region" description="Polar residues" evidence="8">
    <location>
        <begin position="2050"/>
        <end position="2066"/>
    </location>
</feature>
<dbReference type="Gene3D" id="1.20.58.530">
    <property type="match status" value="1"/>
</dbReference>
<feature type="compositionally biased region" description="Acidic residues" evidence="8">
    <location>
        <begin position="1982"/>
        <end position="2003"/>
    </location>
</feature>
<reference evidence="11" key="1">
    <citation type="submission" date="2019-10" db="EMBL/GenBank/DDBJ databases">
        <title>Short sand fly seasons in Tbilisi, Georgia, hinder development of host immunity to saliva of the visceral leishmaniasis vector Phlebotomus kandelakii.</title>
        <authorList>
            <person name="Oliveira F."/>
            <person name="Giorgobiani E."/>
            <person name="Guimaraes-Costa A.B."/>
            <person name="Abdeladhim M."/>
            <person name="Oristian J."/>
            <person name="Tskhvaradze L."/>
            <person name="Tsertsvadze N."/>
            <person name="Zakalashvili M."/>
            <person name="Valenzuela J.G."/>
            <person name="Kamhawi S."/>
        </authorList>
    </citation>
    <scope>NUCLEOTIDE SEQUENCE</scope>
    <source>
        <strain evidence="11">Wild-capture in Tbilisi</strain>
        <tissue evidence="11">Salivary glands</tissue>
    </source>
</reference>
<evidence type="ECO:0000259" key="10">
    <source>
        <dbReference type="PROSITE" id="PS51456"/>
    </source>
</evidence>
<dbReference type="Gene3D" id="4.10.270.10">
    <property type="entry name" value="Myosin, subunit A"/>
    <property type="match status" value="1"/>
</dbReference>
<evidence type="ECO:0000256" key="7">
    <source>
        <dbReference type="SAM" id="Coils"/>
    </source>
</evidence>
<name>A0A6B2EL20_9DIPT</name>
<dbReference type="FunFam" id="2.30.42.10:FF:000059">
    <property type="entry name" value="unconventional myosin-XVIIIa isoform X1"/>
    <property type="match status" value="1"/>
</dbReference>
<dbReference type="InterPro" id="IPR027417">
    <property type="entry name" value="P-loop_NTPase"/>
</dbReference>
<keyword evidence="4 6" id="KW-0518">Myosin</keyword>
<dbReference type="GO" id="GO:0032982">
    <property type="term" value="C:myosin filament"/>
    <property type="evidence" value="ECO:0007669"/>
    <property type="project" value="TreeGrafter"/>
</dbReference>
<dbReference type="SMART" id="SM00015">
    <property type="entry name" value="IQ"/>
    <property type="match status" value="2"/>
</dbReference>
<dbReference type="PANTHER" id="PTHR45615">
    <property type="entry name" value="MYOSIN HEAVY CHAIN, NON-MUSCLE"/>
    <property type="match status" value="1"/>
</dbReference>
<feature type="coiled-coil region" evidence="7">
    <location>
        <begin position="1431"/>
        <end position="1721"/>
    </location>
</feature>
<dbReference type="SUPFAM" id="SSF52540">
    <property type="entry name" value="P-loop containing nucleoside triphosphate hydrolases"/>
    <property type="match status" value="1"/>
</dbReference>
<evidence type="ECO:0000256" key="8">
    <source>
        <dbReference type="SAM" id="MobiDB-lite"/>
    </source>
</evidence>
<dbReference type="PRINTS" id="PR00193">
    <property type="entry name" value="MYOSINHEAVY"/>
</dbReference>
<dbReference type="Gene3D" id="1.10.10.820">
    <property type="match status" value="1"/>
</dbReference>
<feature type="compositionally biased region" description="Low complexity" evidence="8">
    <location>
        <begin position="125"/>
        <end position="135"/>
    </location>
</feature>
<dbReference type="SMART" id="SM00228">
    <property type="entry name" value="PDZ"/>
    <property type="match status" value="1"/>
</dbReference>
<evidence type="ECO:0000256" key="5">
    <source>
        <dbReference type="ARBA" id="ARBA00023175"/>
    </source>
</evidence>
<comment type="similarity">
    <text evidence="6">Belongs to the TRAFAC class myosin-kinesin ATPase superfamily. Myosin family.</text>
</comment>
<keyword evidence="3 7" id="KW-0175">Coiled coil</keyword>
<dbReference type="InterPro" id="IPR036961">
    <property type="entry name" value="Kinesin_motor_dom_sf"/>
</dbReference>
<dbReference type="Gene3D" id="6.20.240.20">
    <property type="match status" value="1"/>
</dbReference>
<dbReference type="FunFam" id="3.40.850.10:FF:000020">
    <property type="entry name" value="unconventional myosin-XVIIIa isoform X1"/>
    <property type="match status" value="1"/>
</dbReference>
<comment type="caution">
    <text evidence="6">Lacks conserved residue(s) required for the propagation of feature annotation.</text>
</comment>
<dbReference type="PROSITE" id="PS50096">
    <property type="entry name" value="IQ"/>
    <property type="match status" value="1"/>
</dbReference>
<keyword evidence="1 6" id="KW-0547">Nucleotide-binding</keyword>
<dbReference type="CDD" id="cd06747">
    <property type="entry name" value="PDZ_MYO18-like"/>
    <property type="match status" value="1"/>
</dbReference>
<dbReference type="GO" id="GO:0030017">
    <property type="term" value="C:sarcomere"/>
    <property type="evidence" value="ECO:0007669"/>
    <property type="project" value="UniProtKB-ARBA"/>
</dbReference>
<dbReference type="SMART" id="SM00242">
    <property type="entry name" value="MYSc"/>
    <property type="match status" value="1"/>
</dbReference>
<evidence type="ECO:0000259" key="9">
    <source>
        <dbReference type="PROSITE" id="PS50106"/>
    </source>
</evidence>
<dbReference type="InterPro" id="IPR036064">
    <property type="entry name" value="MYSc_Myo18"/>
</dbReference>
<keyword evidence="6" id="KW-0009">Actin-binding</keyword>
<feature type="region of interest" description="Disordered" evidence="8">
    <location>
        <begin position="125"/>
        <end position="149"/>
    </location>
</feature>
<sequence length="2066" mass="232047">MFNFIKKEKSDRDEKERRKREKKLRKEAKQGVSGGSMSTEELLRLDEVRRSLKIRGRRKEKEKLPSGITADYSAEFFAQLDIDRGVEMDRGTEEVLATANTTIDNNGYSHRQIAYNISQSDSSENSLQSLKSRLLPPVPPKPPKRGILKGPRINVASTIEESSNIPSPDSSSILMRNTLQNEVIAYQNMPLKGFAADHLKCDVGENLHGTSMMNALHIITSPSPSAESLTDTTTNSSFATPPFSLSPVGESQGLHRWSRVQAFEELSLPLPAIKLVNLPAPRELVIKRQKTPRNDFGFSLRKAICLDRSASLFSPVFRPVIFAEPGAQGNATGLLPGDRLIKVNGISVEDLPRETIIEMIRNSGESVTVQVQPVGELVELSRRCMTNCGDETDRVGTSVSNCNTLRRSASKRFKTETKIEGDDGPWTTTNGESVWLVHRGGFCAATRFLQKNPGESSGKVLIELQHSGEQLHVDEDDIEKANPSKLDLVEDICQLKHLNEASVLHCLRQRYASNLIHTKAGPTLMVVNPMAPLSLYSEKVVSMFRGCKTEDMPPHVYSLAQTAYRTMLETRRDQSLIFMGRSGSGKTTSFKHALYYLALAAGSVNKLLTAEKVNAINTILEAFGNAKTCMNSNATRFTQILSLDFDHSGQIASASVQVLLLERTRCGRRMGNDCTFHVLTRLLAGAEGSLQKELHLDNVSSDESNPFIQLPQKLEDRQKASSEFVRLVQAFSMINVEASSVKALWHVLAAIYHLGVAGVTKIGVGATARTQFANPSAARRAATLLGISMEDLTSAAFQSGSSSPARSPTDSADASWDGLEALIVGLYSETMAAVVSLVNKAISTSAHTIASILLLDSPGFQNPASCGQQSGATLSDLRHNYLQERLQLLFHHVTLVAPRDRYAQELVELGSEGVPESNPAQLVSLIDKAPQSHVVRTSQRDLREQDRRGLLWLLDEESIYPNSNDDTFYERLFNHYGDREHQNLLRRAGGSRQFILQHLQGTNPVLYSANGWLKASKEHPATKAATTLLQDSSKEDVSRLFISAFGRGNGAVFCGSIAGMEGSQSLRRVSSIRRSFTTAGVKRNSLMLQVKFTVDGIVDTFRRTGTHFVHCFMLQHNAGTSTASSQTSPQHTSEDIVNIPLVRSQLRGSQILEAARLHRLGFPESVPLHEFIRRFGLLGDPQVKDQTVEQILSSNEIDSSAYRIGPSQVLFRSGVLGQLEAKRDELLSDRIIQFQAYCRGYLARRRVAQRRVQELAVRCIQRNVRAFLTVRDWPWWRLLVRVTPLLNVHRTEEQLKAANDELQMLKAKLDKIETERATLKAENEKLEAKLSDMTVDLAEERSTANLASERLEAEAAERLKLEKELQEQQGKIRTLQESSEKLEMELICAKSDLNGISEDEDGDNDEGAGGVYKLKYERVARELEFTKRRLQTQHEHDLEQLVGLKKQLEKKLADAYEEVEEQRQVVGQWKRKAQKMTNEMNDLRMLLDEQNSRNNLLEKRQRKFDSECQSLQEGARQEKQSKDRLAREKDILIAEKFTLEQNLADTRLELELKEEKLSSLQRELEEMTFGGGTEEEVAQLKRSKLELERRNKEQEEELDEMAGQVQLLEQAKLRLEMTLETMRKEARREAQQRDDELEEARGASYKKIKALECQLETEHEERTLLLREKHELERRLAAAAEQDRADRAAEESAIQKLKRDLRKYKALLKDAQSQLDRAKADSPGKVLIRQLRNQIEDAEVARTIAVKSRQTAEAELSDVQTLLEETQRLKSDAEDKASQAHRDRSELQAQIEENEEEMAELMKKYTSTVKQLNTEQMASSEYEIKISELEAEKNSLKEQIAELTARVENVENMSDPSASVITKRLELRTKELESKLDLEQATKARVEVQCNRHKEALDKLQQEMNLVRAKELQSQESLKKTQKNLRELREELQTVANREQESMIKRKDVEKRLEAAESECTSAKNDLRLALLRISDLQTAMEEGDEDPTDSDQDSDSSDDSLSDLEQRLNPIRPRLTSRIAAKETNGVADDALVIREGKSDNGPRISVALSPTSSSSHGNGDTSYA</sequence>
<feature type="region of interest" description="Disordered" evidence="8">
    <location>
        <begin position="1"/>
        <end position="40"/>
    </location>
</feature>
<dbReference type="InterPro" id="IPR001478">
    <property type="entry name" value="PDZ"/>
</dbReference>
<dbReference type="GO" id="GO:0005524">
    <property type="term" value="F:ATP binding"/>
    <property type="evidence" value="ECO:0007669"/>
    <property type="project" value="UniProtKB-UniRule"/>
</dbReference>
<feature type="coiled-coil region" evidence="7">
    <location>
        <begin position="1288"/>
        <end position="1392"/>
    </location>
</feature>
<dbReference type="Gene3D" id="3.40.850.10">
    <property type="entry name" value="Kinesin motor domain"/>
    <property type="match status" value="1"/>
</dbReference>
<feature type="binding site" evidence="6">
    <location>
        <begin position="580"/>
        <end position="587"/>
    </location>
    <ligand>
        <name>ATP</name>
        <dbReference type="ChEBI" id="CHEBI:30616"/>
    </ligand>
</feature>
<feature type="region of interest" description="Disordered" evidence="8">
    <location>
        <begin position="1770"/>
        <end position="1789"/>
    </location>
</feature>
<dbReference type="PROSITE" id="PS50106">
    <property type="entry name" value="PDZ"/>
    <property type="match status" value="1"/>
</dbReference>
<evidence type="ECO:0000256" key="2">
    <source>
        <dbReference type="ARBA" id="ARBA00022840"/>
    </source>
</evidence>
<evidence type="ECO:0000256" key="1">
    <source>
        <dbReference type="ARBA" id="ARBA00022741"/>
    </source>
</evidence>
<dbReference type="Gene3D" id="1.20.120.720">
    <property type="entry name" value="Myosin VI head, motor domain, U50 subdomain"/>
    <property type="match status" value="1"/>
</dbReference>
<dbReference type="Gene3D" id="2.30.42.10">
    <property type="match status" value="1"/>
</dbReference>
<dbReference type="EMBL" id="GIFK01005400">
    <property type="protein sequence ID" value="NBJ63103.1"/>
    <property type="molecule type" value="Transcribed_RNA"/>
</dbReference>
<feature type="compositionally biased region" description="Basic and acidic residues" evidence="8">
    <location>
        <begin position="1770"/>
        <end position="1786"/>
    </location>
</feature>
<feature type="domain" description="Myosin motor" evidence="10">
    <location>
        <begin position="487"/>
        <end position="1224"/>
    </location>
</feature>
<keyword evidence="5 6" id="KW-0505">Motor protein</keyword>
<feature type="region of interest" description="Disordered" evidence="8">
    <location>
        <begin position="1980"/>
        <end position="2066"/>
    </location>
</feature>
<keyword evidence="2 6" id="KW-0067">ATP-binding</keyword>
<feature type="compositionally biased region" description="Basic and acidic residues" evidence="8">
    <location>
        <begin position="2033"/>
        <end position="2042"/>
    </location>
</feature>
<dbReference type="GO" id="GO:0003774">
    <property type="term" value="F:cytoskeletal motor activity"/>
    <property type="evidence" value="ECO:0007669"/>
    <property type="project" value="UniProtKB-UniRule"/>
</dbReference>
<dbReference type="PROSITE" id="PS51456">
    <property type="entry name" value="MYOSIN_MOTOR"/>
    <property type="match status" value="1"/>
</dbReference>
<dbReference type="Pfam" id="PF00595">
    <property type="entry name" value="PDZ"/>
    <property type="match status" value="1"/>
</dbReference>
<dbReference type="SUPFAM" id="SSF50156">
    <property type="entry name" value="PDZ domain-like"/>
    <property type="match status" value="1"/>
</dbReference>
<feature type="coiled-coil region" evidence="7">
    <location>
        <begin position="1883"/>
        <end position="1973"/>
    </location>
</feature>
<dbReference type="Pfam" id="PF00063">
    <property type="entry name" value="Myosin_head"/>
    <property type="match status" value="1"/>
</dbReference>
<dbReference type="GO" id="GO:0016460">
    <property type="term" value="C:myosin II complex"/>
    <property type="evidence" value="ECO:0007669"/>
    <property type="project" value="TreeGrafter"/>
</dbReference>
<dbReference type="CDD" id="cd01386">
    <property type="entry name" value="MYSc_Myo18"/>
    <property type="match status" value="1"/>
</dbReference>
<feature type="compositionally biased region" description="Basic residues" evidence="8">
    <location>
        <begin position="17"/>
        <end position="26"/>
    </location>
</feature>
<dbReference type="InterPro" id="IPR001609">
    <property type="entry name" value="Myosin_head_motor_dom-like"/>
</dbReference>
<dbReference type="Gene3D" id="1.20.5.340">
    <property type="match status" value="1"/>
</dbReference>
<protein>
    <submittedName>
        <fullName evidence="11">Putative unconventional myosin-xviiia isoform x1</fullName>
    </submittedName>
</protein>